<dbReference type="WBParaSite" id="PSAMB.scaffold245size61711.g3726.t1">
    <property type="protein sequence ID" value="PSAMB.scaffold245size61711.g3726.t1"/>
    <property type="gene ID" value="PSAMB.scaffold245size61711.g3726"/>
</dbReference>
<reference evidence="3" key="1">
    <citation type="submission" date="2022-11" db="UniProtKB">
        <authorList>
            <consortium name="WormBaseParasite"/>
        </authorList>
    </citation>
    <scope>IDENTIFICATION</scope>
</reference>
<keyword evidence="2" id="KW-1185">Reference proteome</keyword>
<name>A0A914VVC1_9BILA</name>
<evidence type="ECO:0000313" key="3">
    <source>
        <dbReference type="WBParaSite" id="PSAMB.scaffold245size61711.g3726.t1"/>
    </source>
</evidence>
<evidence type="ECO:0000313" key="2">
    <source>
        <dbReference type="Proteomes" id="UP000887566"/>
    </source>
</evidence>
<feature type="region of interest" description="Disordered" evidence="1">
    <location>
        <begin position="78"/>
        <end position="127"/>
    </location>
</feature>
<organism evidence="2 3">
    <name type="scientific">Plectus sambesii</name>
    <dbReference type="NCBI Taxonomy" id="2011161"/>
    <lineage>
        <taxon>Eukaryota</taxon>
        <taxon>Metazoa</taxon>
        <taxon>Ecdysozoa</taxon>
        <taxon>Nematoda</taxon>
        <taxon>Chromadorea</taxon>
        <taxon>Plectida</taxon>
        <taxon>Plectina</taxon>
        <taxon>Plectoidea</taxon>
        <taxon>Plectidae</taxon>
        <taxon>Plectus</taxon>
    </lineage>
</organism>
<feature type="compositionally biased region" description="Polar residues" evidence="1">
    <location>
        <begin position="96"/>
        <end position="115"/>
    </location>
</feature>
<evidence type="ECO:0000256" key="1">
    <source>
        <dbReference type="SAM" id="MobiDB-lite"/>
    </source>
</evidence>
<dbReference type="AlphaFoldDB" id="A0A914VVC1"/>
<feature type="compositionally biased region" description="Basic residues" evidence="1">
    <location>
        <begin position="78"/>
        <end position="89"/>
    </location>
</feature>
<proteinExistence type="predicted"/>
<dbReference type="Proteomes" id="UP000887566">
    <property type="component" value="Unplaced"/>
</dbReference>
<protein>
    <submittedName>
        <fullName evidence="3">Uncharacterized protein</fullName>
    </submittedName>
</protein>
<accession>A0A914VVC1</accession>
<sequence>MHCRLTEASELFDERRRGAAYPRREERLSAARRPDARLMGEVAPGARWSANKSTGGAVGRVERRCRYVSRVPVKLRRRQLKSGRAGRTRWVRETGGAQTVHPSVRPSSRQWSSRARSVRPTDERTFTRSGVRCASTGRLRR</sequence>